<name>A0A2P6QAK4_ROSCH</name>
<proteinExistence type="predicted"/>
<reference evidence="2 3" key="1">
    <citation type="journal article" date="2018" name="Nat. Genet.">
        <title>The Rosa genome provides new insights in the design of modern roses.</title>
        <authorList>
            <person name="Bendahmane M."/>
        </authorList>
    </citation>
    <scope>NUCLEOTIDE SEQUENCE [LARGE SCALE GENOMIC DNA]</scope>
    <source>
        <strain evidence="3">cv. Old Blush</strain>
    </source>
</reference>
<evidence type="ECO:0000313" key="3">
    <source>
        <dbReference type="Proteomes" id="UP000238479"/>
    </source>
</evidence>
<keyword evidence="3" id="KW-1185">Reference proteome</keyword>
<dbReference type="AlphaFoldDB" id="A0A2P6QAK4"/>
<evidence type="ECO:0000313" key="2">
    <source>
        <dbReference type="EMBL" id="PRQ31212.1"/>
    </source>
</evidence>
<feature type="compositionally biased region" description="Basic and acidic residues" evidence="1">
    <location>
        <begin position="72"/>
        <end position="92"/>
    </location>
</feature>
<organism evidence="2 3">
    <name type="scientific">Rosa chinensis</name>
    <name type="common">China rose</name>
    <dbReference type="NCBI Taxonomy" id="74649"/>
    <lineage>
        <taxon>Eukaryota</taxon>
        <taxon>Viridiplantae</taxon>
        <taxon>Streptophyta</taxon>
        <taxon>Embryophyta</taxon>
        <taxon>Tracheophyta</taxon>
        <taxon>Spermatophyta</taxon>
        <taxon>Magnoliopsida</taxon>
        <taxon>eudicotyledons</taxon>
        <taxon>Gunneridae</taxon>
        <taxon>Pentapetalae</taxon>
        <taxon>rosids</taxon>
        <taxon>fabids</taxon>
        <taxon>Rosales</taxon>
        <taxon>Rosaceae</taxon>
        <taxon>Rosoideae</taxon>
        <taxon>Rosoideae incertae sedis</taxon>
        <taxon>Rosa</taxon>
    </lineage>
</organism>
<feature type="region of interest" description="Disordered" evidence="1">
    <location>
        <begin position="70"/>
        <end position="92"/>
    </location>
</feature>
<comment type="caution">
    <text evidence="2">The sequence shown here is derived from an EMBL/GenBank/DDBJ whole genome shotgun (WGS) entry which is preliminary data.</text>
</comment>
<evidence type="ECO:0000256" key="1">
    <source>
        <dbReference type="SAM" id="MobiDB-lite"/>
    </source>
</evidence>
<accession>A0A2P6QAK4</accession>
<gene>
    <name evidence="2" type="ORF">RchiOBHm_Chr5g0033001</name>
</gene>
<sequence>MASPTDSIPTPNSGIIRQASFLLIVIEDLRWKPVGQFESKEGEAMKFLFQCPCCSCFCFMKPKKGRAKVKATAKEAAKEEKKVEEKKEEKKE</sequence>
<protein>
    <submittedName>
        <fullName evidence="2">Uncharacterized protein</fullName>
    </submittedName>
</protein>
<dbReference type="EMBL" id="PDCK01000043">
    <property type="protein sequence ID" value="PRQ31212.1"/>
    <property type="molecule type" value="Genomic_DNA"/>
</dbReference>
<dbReference type="Gramene" id="PRQ31212">
    <property type="protein sequence ID" value="PRQ31212"/>
    <property type="gene ID" value="RchiOBHm_Chr5g0033001"/>
</dbReference>
<dbReference type="Proteomes" id="UP000238479">
    <property type="component" value="Chromosome 5"/>
</dbReference>